<dbReference type="PANTHER" id="PTHR43174:SF2">
    <property type="entry name" value="UDP-N-ACETYLGLUCOSAMINE 2-EPIMERASE"/>
    <property type="match status" value="1"/>
</dbReference>
<dbReference type="AlphaFoldDB" id="A0A368KZ83"/>
<dbReference type="OrthoDB" id="9803238at2"/>
<organism evidence="7 8">
    <name type="scientific">Parvibium lacunae</name>
    <dbReference type="NCBI Taxonomy" id="1888893"/>
    <lineage>
        <taxon>Bacteria</taxon>
        <taxon>Pseudomonadati</taxon>
        <taxon>Pseudomonadota</taxon>
        <taxon>Betaproteobacteria</taxon>
        <taxon>Burkholderiales</taxon>
        <taxon>Alcaligenaceae</taxon>
        <taxon>Parvibium</taxon>
    </lineage>
</organism>
<evidence type="ECO:0000313" key="8">
    <source>
        <dbReference type="Proteomes" id="UP000252357"/>
    </source>
</evidence>
<dbReference type="GO" id="GO:0008761">
    <property type="term" value="F:UDP-N-acetylglucosamine 2-epimerase activity"/>
    <property type="evidence" value="ECO:0007669"/>
    <property type="project" value="UniProtKB-EC"/>
</dbReference>
<protein>
    <recommendedName>
        <fullName evidence="4">UDP-N-acetylglucosamine 2-epimerase (non-hydrolyzing)</fullName>
        <ecNumber evidence="4">5.1.3.14</ecNumber>
    </recommendedName>
</protein>
<dbReference type="EC" id="5.1.3.14" evidence="4"/>
<dbReference type="SUPFAM" id="SSF53756">
    <property type="entry name" value="UDP-Glycosyltransferase/glycogen phosphorylase"/>
    <property type="match status" value="1"/>
</dbReference>
<feature type="domain" description="UDP-N-acetylglucosamine 2-epimerase" evidence="6">
    <location>
        <begin position="30"/>
        <end position="362"/>
    </location>
</feature>
<evidence type="ECO:0000313" key="7">
    <source>
        <dbReference type="EMBL" id="RCS56673.1"/>
    </source>
</evidence>
<gene>
    <name evidence="7" type="ORF">DU000_12000</name>
</gene>
<comment type="caution">
    <text evidence="7">The sequence shown here is derived from an EMBL/GenBank/DDBJ whole genome shotgun (WGS) entry which is preliminary data.</text>
</comment>
<keyword evidence="8" id="KW-1185">Reference proteome</keyword>
<dbReference type="RefSeq" id="WP_114403645.1">
    <property type="nucleotide sequence ID" value="NZ_QPGB01000006.1"/>
</dbReference>
<dbReference type="InterPro" id="IPR003331">
    <property type="entry name" value="UDP_GlcNAc_Epimerase_2_dom"/>
</dbReference>
<evidence type="ECO:0000259" key="6">
    <source>
        <dbReference type="Pfam" id="PF02350"/>
    </source>
</evidence>
<comment type="catalytic activity">
    <reaction evidence="2">
        <text>UDP-N-acetyl-alpha-D-glucosamine = UDP-N-acetyl-alpha-D-mannosamine</text>
        <dbReference type="Rhea" id="RHEA:17213"/>
        <dbReference type="ChEBI" id="CHEBI:57705"/>
        <dbReference type="ChEBI" id="CHEBI:68623"/>
        <dbReference type="EC" id="5.1.3.14"/>
    </reaction>
</comment>
<dbReference type="InterPro" id="IPR029767">
    <property type="entry name" value="WecB-like"/>
</dbReference>
<dbReference type="Gene3D" id="3.40.50.2000">
    <property type="entry name" value="Glycogen Phosphorylase B"/>
    <property type="match status" value="2"/>
</dbReference>
<name>A0A368KZ83_9BURK</name>
<dbReference type="PANTHER" id="PTHR43174">
    <property type="entry name" value="UDP-N-ACETYLGLUCOSAMINE 2-EPIMERASE"/>
    <property type="match status" value="1"/>
</dbReference>
<reference evidence="7 8" key="1">
    <citation type="journal article" date="2018" name="Int. J. Syst. Evol. Microbiol.">
        <title>Parvibium lacunae gen. nov., sp. nov., a new member of the family Alcaligenaceae isolated from a freshwater pond.</title>
        <authorList>
            <person name="Chen W.M."/>
            <person name="Xie P.B."/>
            <person name="Hsu M.Y."/>
            <person name="Sheu S.Y."/>
        </authorList>
    </citation>
    <scope>NUCLEOTIDE SEQUENCE [LARGE SCALE GENOMIC DNA]</scope>
    <source>
        <strain evidence="7 8">KMB9</strain>
    </source>
</reference>
<dbReference type="Pfam" id="PF02350">
    <property type="entry name" value="Epimerase_2"/>
    <property type="match status" value="1"/>
</dbReference>
<keyword evidence="1 5" id="KW-0413">Isomerase</keyword>
<dbReference type="CDD" id="cd03786">
    <property type="entry name" value="GTB_UDP-GlcNAc_2-Epimerase"/>
    <property type="match status" value="1"/>
</dbReference>
<evidence type="ECO:0000256" key="2">
    <source>
        <dbReference type="ARBA" id="ARBA00036080"/>
    </source>
</evidence>
<proteinExistence type="inferred from homology"/>
<accession>A0A368KZ83</accession>
<dbReference type="Proteomes" id="UP000252357">
    <property type="component" value="Unassembled WGS sequence"/>
</dbReference>
<dbReference type="EMBL" id="QPGB01000006">
    <property type="protein sequence ID" value="RCS56673.1"/>
    <property type="molecule type" value="Genomic_DNA"/>
</dbReference>
<sequence length="366" mass="39503">MAKCKLMVVIGTRPEAIKLAPLILAARAQPEHFDVCVVRTSQHKEMLDQVMAVFGLVADIDLNIMQPNQDLVHITTASLRGLYDAMAQHQPDWVVVQGDTTTTFAGALAAFYHRIPVAHVEAGLRTGERYLPFPEEINRCLTSRLSDWHFAPTPAARDNLLREGIAAEQIVVTGNTAIDALFLTLQRQAPAAADQSAPDTLLITAHRRENQGPPMAEICGAVLDLLTRYPTLHALFPVHLSPAVRATVMPMLGAHPRVTLVEPLDYPNFVLAMHQAKLILTDSGGVQEEAPSLGKPVLVLRDSTERPEAVAAGTAQLVGAVRSQIVSAASKLLDDPQAYEAMARAVNPFGDGQACARILATLRAAP</sequence>
<evidence type="ECO:0000256" key="4">
    <source>
        <dbReference type="ARBA" id="ARBA00038858"/>
    </source>
</evidence>
<dbReference type="NCBIfam" id="TIGR00236">
    <property type="entry name" value="wecB"/>
    <property type="match status" value="1"/>
</dbReference>
<comment type="similarity">
    <text evidence="3 5">Belongs to the UDP-N-acetylglucosamine 2-epimerase family.</text>
</comment>
<evidence type="ECO:0000256" key="1">
    <source>
        <dbReference type="ARBA" id="ARBA00023235"/>
    </source>
</evidence>
<evidence type="ECO:0000256" key="5">
    <source>
        <dbReference type="RuleBase" id="RU003513"/>
    </source>
</evidence>
<evidence type="ECO:0000256" key="3">
    <source>
        <dbReference type="ARBA" id="ARBA00038209"/>
    </source>
</evidence>